<protein>
    <recommendedName>
        <fullName evidence="1">DUF7260 domain-containing protein</fullName>
    </recommendedName>
</protein>
<dbReference type="InterPro" id="IPR055684">
    <property type="entry name" value="DUF7260"/>
</dbReference>
<dbReference type="Proteomes" id="UP000199199">
    <property type="component" value="Unassembled WGS sequence"/>
</dbReference>
<evidence type="ECO:0000259" key="1">
    <source>
        <dbReference type="Pfam" id="PF23921"/>
    </source>
</evidence>
<dbReference type="OrthoDB" id="213880at2157"/>
<proteinExistence type="predicted"/>
<reference evidence="3" key="1">
    <citation type="submission" date="2016-10" db="EMBL/GenBank/DDBJ databases">
        <authorList>
            <person name="Varghese N."/>
            <person name="Submissions S."/>
        </authorList>
    </citation>
    <scope>NUCLEOTIDE SEQUENCE [LARGE SCALE GENOMIC DNA]</scope>
    <source>
        <strain evidence="3">DSM 22427</strain>
    </source>
</reference>
<dbReference type="RefSeq" id="WP_092905845.1">
    <property type="nucleotide sequence ID" value="NZ_FOZS01000003.1"/>
</dbReference>
<evidence type="ECO:0000313" key="3">
    <source>
        <dbReference type="Proteomes" id="UP000199199"/>
    </source>
</evidence>
<dbReference type="AlphaFoldDB" id="A0A1I6TIV5"/>
<organism evidence="2 3">
    <name type="scientific">Halostagnicola kamekurae</name>
    <dbReference type="NCBI Taxonomy" id="619731"/>
    <lineage>
        <taxon>Archaea</taxon>
        <taxon>Methanobacteriati</taxon>
        <taxon>Methanobacteriota</taxon>
        <taxon>Stenosarchaea group</taxon>
        <taxon>Halobacteria</taxon>
        <taxon>Halobacteriales</taxon>
        <taxon>Natrialbaceae</taxon>
        <taxon>Halostagnicola</taxon>
    </lineage>
</organism>
<gene>
    <name evidence="2" type="ORF">SAMN04488556_3148</name>
</gene>
<dbReference type="Pfam" id="PF23921">
    <property type="entry name" value="DUF7260"/>
    <property type="match status" value="1"/>
</dbReference>
<accession>A0A1I6TIV5</accession>
<evidence type="ECO:0000313" key="2">
    <source>
        <dbReference type="EMBL" id="SFS89104.1"/>
    </source>
</evidence>
<name>A0A1I6TIV5_9EURY</name>
<feature type="domain" description="DUF7260" evidence="1">
    <location>
        <begin position="5"/>
        <end position="252"/>
    </location>
</feature>
<dbReference type="EMBL" id="FOZS01000003">
    <property type="protein sequence ID" value="SFS89104.1"/>
    <property type="molecule type" value="Genomic_DNA"/>
</dbReference>
<sequence>MTDLTPIRDALSAVERTRDGVSETKSALDKFDATIEGIDPVGSATTVETPTAVGDGGLSMASATPRAVDAPNRMDQVRDAFVSAFCSEGSSDDPRLVETIERVFGTEVSSQLEPTASETYTVETERILHSAIERRRTQLEAVTQAIDIEVTSLEETLDAADPIVEWLETTREASLLTLEFETLFEHHETVSAHRSRCEAIVDDRQEVLHGTNSFDGRIGLAHRPFVESMYEGLEVRYPVLSTMARLSADCLEYERSVRDQLTRRV</sequence>
<keyword evidence="3" id="KW-1185">Reference proteome</keyword>